<dbReference type="SUPFAM" id="SSF54427">
    <property type="entry name" value="NTF2-like"/>
    <property type="match status" value="1"/>
</dbReference>
<accession>A0A367XIN4</accession>
<comment type="caution">
    <text evidence="2">The sequence shown here is derived from an EMBL/GenBank/DDBJ whole genome shotgun (WGS) entry which is preliminary data.</text>
</comment>
<dbReference type="EMBL" id="JPWJ01000001">
    <property type="protein sequence ID" value="RCK53505.1"/>
    <property type="molecule type" value="Genomic_DNA"/>
</dbReference>
<dbReference type="InterPro" id="IPR032710">
    <property type="entry name" value="NTF2-like_dom_sf"/>
</dbReference>
<dbReference type="GO" id="GO:0016853">
    <property type="term" value="F:isomerase activity"/>
    <property type="evidence" value="ECO:0007669"/>
    <property type="project" value="UniProtKB-KW"/>
</dbReference>
<dbReference type="InterPro" id="IPR037401">
    <property type="entry name" value="SnoaL-like"/>
</dbReference>
<dbReference type="AlphaFoldDB" id="A0A367XIN4"/>
<sequence length="123" mass="14093">MGSDIIHPVAKQLDAYNAHDIDAFMQWWADDCQYYAFPDELLANGATEIRARHVTRFQEPDLCGLLLSRMVMDNMVIDHETVTRTFPNGVGELDVICIYLIEDGKIAKAWFKTGTPRLHKQPR</sequence>
<dbReference type="Gene3D" id="3.10.450.50">
    <property type="match status" value="1"/>
</dbReference>
<proteinExistence type="predicted"/>
<keyword evidence="2" id="KW-0413">Isomerase</keyword>
<name>A0A367XIN4_9PROT</name>
<dbReference type="InterPro" id="IPR008317">
    <property type="entry name" value="UCP030561"/>
</dbReference>
<reference evidence="2 3" key="1">
    <citation type="submission" date="2014-07" db="EMBL/GenBank/DDBJ databases">
        <title>Draft genome sequence of Thalassospira xiamenensis IB13.</title>
        <authorList>
            <person name="Lai Q."/>
            <person name="Shao Z."/>
        </authorList>
    </citation>
    <scope>NUCLEOTIDE SEQUENCE [LARGE SCALE GENOMIC DNA]</scope>
    <source>
        <strain evidence="2 3">IB13</strain>
    </source>
</reference>
<gene>
    <name evidence="2" type="ORF">TH44_04820</name>
</gene>
<feature type="domain" description="SnoaL-like" evidence="1">
    <location>
        <begin position="10"/>
        <end position="108"/>
    </location>
</feature>
<organism evidence="2 3">
    <name type="scientific">Thalassospira xiamenensis</name>
    <dbReference type="NCBI Taxonomy" id="220697"/>
    <lineage>
        <taxon>Bacteria</taxon>
        <taxon>Pseudomonadati</taxon>
        <taxon>Pseudomonadota</taxon>
        <taxon>Alphaproteobacteria</taxon>
        <taxon>Rhodospirillales</taxon>
        <taxon>Thalassospiraceae</taxon>
        <taxon>Thalassospira</taxon>
    </lineage>
</organism>
<protein>
    <submittedName>
        <fullName evidence="2">Steroid delta-isomerase</fullName>
    </submittedName>
</protein>
<evidence type="ECO:0000259" key="1">
    <source>
        <dbReference type="Pfam" id="PF12680"/>
    </source>
</evidence>
<evidence type="ECO:0000313" key="2">
    <source>
        <dbReference type="EMBL" id="RCK53505.1"/>
    </source>
</evidence>
<dbReference type="PIRSF" id="PIRSF030561">
    <property type="entry name" value="UCP030561"/>
    <property type="match status" value="1"/>
</dbReference>
<dbReference type="Pfam" id="PF12680">
    <property type="entry name" value="SnoaL_2"/>
    <property type="match status" value="1"/>
</dbReference>
<evidence type="ECO:0000313" key="3">
    <source>
        <dbReference type="Proteomes" id="UP000252266"/>
    </source>
</evidence>
<dbReference type="Proteomes" id="UP000252266">
    <property type="component" value="Unassembled WGS sequence"/>
</dbReference>